<dbReference type="GeneID" id="28543330"/>
<dbReference type="Pfam" id="PF16357">
    <property type="entry name" value="PepSY_TM_like_2"/>
    <property type="match status" value="1"/>
</dbReference>
<dbReference type="EMBL" id="LN554847">
    <property type="protein sequence ID" value="CED57695.1"/>
    <property type="molecule type" value="Genomic_DNA"/>
</dbReference>
<evidence type="ECO:0000256" key="1">
    <source>
        <dbReference type="SAM" id="Phobius"/>
    </source>
</evidence>
<gene>
    <name evidence="2" type="ORF">AWOD_II_1076</name>
</gene>
<dbReference type="PANTHER" id="PTHR40115">
    <property type="entry name" value="INNER MEMBRANE PROTEIN WITH PEPSY TM HELIX"/>
    <property type="match status" value="1"/>
</dbReference>
<keyword evidence="1" id="KW-0812">Transmembrane</keyword>
<evidence type="ECO:0000313" key="3">
    <source>
        <dbReference type="Proteomes" id="UP000032427"/>
    </source>
</evidence>
<dbReference type="KEGG" id="awd:AWOD_II_1076"/>
<dbReference type="HOGENOM" id="CLU_114004_0_0_6"/>
<name>A0A090I7D3_9GAMM</name>
<dbReference type="Proteomes" id="UP000032427">
    <property type="component" value="Chromosome 2"/>
</dbReference>
<keyword evidence="1" id="KW-0472">Membrane</keyword>
<feature type="transmembrane region" description="Helical" evidence="1">
    <location>
        <begin position="15"/>
        <end position="37"/>
    </location>
</feature>
<keyword evidence="3" id="KW-1185">Reference proteome</keyword>
<reference evidence="3" key="1">
    <citation type="submission" date="2014-09" db="EMBL/GenBank/DDBJ databases">
        <authorList>
            <person name="Hjerde E."/>
        </authorList>
    </citation>
    <scope>NUCLEOTIDE SEQUENCE [LARGE SCALE GENOMIC DNA]</scope>
    <source>
        <strain evidence="3">06/09/139</strain>
    </source>
</reference>
<keyword evidence="1" id="KW-1133">Transmembrane helix</keyword>
<organism evidence="2 3">
    <name type="scientific">Aliivibrio wodanis</name>
    <dbReference type="NCBI Taxonomy" id="80852"/>
    <lineage>
        <taxon>Bacteria</taxon>
        <taxon>Pseudomonadati</taxon>
        <taxon>Pseudomonadota</taxon>
        <taxon>Gammaproteobacteria</taxon>
        <taxon>Vibrionales</taxon>
        <taxon>Vibrionaceae</taxon>
        <taxon>Aliivibrio</taxon>
    </lineage>
</organism>
<feature type="transmembrane region" description="Helical" evidence="1">
    <location>
        <begin position="164"/>
        <end position="185"/>
    </location>
</feature>
<dbReference type="InterPro" id="IPR032307">
    <property type="entry name" value="PepSY_TM-like_2"/>
</dbReference>
<dbReference type="AlphaFoldDB" id="A0A090I7D3"/>
<dbReference type="PATRIC" id="fig|80852.17.peg.3878"/>
<sequence length="214" mass="23909">MLLKNKQVQLWARRLHVYVSMALLLVVLFFSITGITLNRPDWFVSSSPDIKNTTLSVPNSVLFSQDEKQHILWNKPNTAALLDYLNQHTDLSGTPSNVDVFTDVEDGELVEGELSLNYKGPGYNASVYIDLTTGMADIESSNYGVVALLNDLHKGRNSGEVWKAFIDITALLMIFFVLTGVCLILPKKRTLMTSMKWMVFGSSITLALYFIAVP</sequence>
<accession>A0A090I7D3</accession>
<dbReference type="OrthoDB" id="27171at2"/>
<dbReference type="STRING" id="80852.AWOD_II_1076"/>
<evidence type="ECO:0000313" key="2">
    <source>
        <dbReference type="EMBL" id="CED57695.1"/>
    </source>
</evidence>
<dbReference type="PANTHER" id="PTHR40115:SF1">
    <property type="entry name" value="INNER MEMBRANE PROTEIN WITH PEPSY TM HELIX"/>
    <property type="match status" value="1"/>
</dbReference>
<feature type="transmembrane region" description="Helical" evidence="1">
    <location>
        <begin position="197"/>
        <end position="213"/>
    </location>
</feature>
<protein>
    <submittedName>
        <fullName evidence="2">Membrane protein</fullName>
    </submittedName>
</protein>
<proteinExistence type="predicted"/>